<dbReference type="MEROPS" id="S33.973"/>
<organism evidence="3">
    <name type="scientific">Caulobacter sp. (strain K31)</name>
    <dbReference type="NCBI Taxonomy" id="366602"/>
    <lineage>
        <taxon>Bacteria</taxon>
        <taxon>Pseudomonadati</taxon>
        <taxon>Pseudomonadota</taxon>
        <taxon>Alphaproteobacteria</taxon>
        <taxon>Caulobacterales</taxon>
        <taxon>Caulobacteraceae</taxon>
        <taxon>Caulobacter</taxon>
    </lineage>
</organism>
<proteinExistence type="predicted"/>
<dbReference type="EMBL" id="CP000927">
    <property type="protein sequence ID" value="ABZ70730.1"/>
    <property type="molecule type" value="Genomic_DNA"/>
</dbReference>
<evidence type="ECO:0000259" key="2">
    <source>
        <dbReference type="Pfam" id="PF00561"/>
    </source>
</evidence>
<dbReference type="InterPro" id="IPR000639">
    <property type="entry name" value="Epox_hydrolase-like"/>
</dbReference>
<protein>
    <submittedName>
        <fullName evidence="3">Alpha/beta hydrolase fold</fullName>
    </submittedName>
</protein>
<sequence>MTQLAPPMPEPSFAQINGIRMAFYEAGPRQGVPIVLCHGFPEFSYSWRWQIAALAAAGRWVIVPDQRGYGLTERPEAVEAYDMAHLTGDLVGLLDHLGVEKAVFCGHDWGGLVVWQMPLMHPERVAGVVGVNTPFLPRLSVDPITVFRNAFGDDMYIVHFQTPGVADAQLAADVEKTMRYFMRKPTEEQAAFTSGASERRSLALQDGLARYDVADDASQLLTPEELATFVETFERTGFTGGINWYRNFVRNWERAEHLPTRIDGIPCLMIMAEHDVVLPPSLADHMGDQISDLEKVLVEGSGHWTQQEKPDQVNAILIDWLGRRFPTS</sequence>
<dbReference type="InterPro" id="IPR000073">
    <property type="entry name" value="AB_hydrolase_1"/>
</dbReference>
<reference evidence="3" key="1">
    <citation type="submission" date="2008-01" db="EMBL/GenBank/DDBJ databases">
        <title>Complete sequence of chromosome of Caulobacter sp. K31.</title>
        <authorList>
            <consortium name="US DOE Joint Genome Institute"/>
            <person name="Copeland A."/>
            <person name="Lucas S."/>
            <person name="Lapidus A."/>
            <person name="Barry K."/>
            <person name="Glavina del Rio T."/>
            <person name="Dalin E."/>
            <person name="Tice H."/>
            <person name="Pitluck S."/>
            <person name="Bruce D."/>
            <person name="Goodwin L."/>
            <person name="Thompson L.S."/>
            <person name="Brettin T."/>
            <person name="Detter J.C."/>
            <person name="Han C."/>
            <person name="Schmutz J."/>
            <person name="Larimer F."/>
            <person name="Land M."/>
            <person name="Hauser L."/>
            <person name="Kyrpides N."/>
            <person name="Kim E."/>
            <person name="Stephens C."/>
            <person name="Richardson P."/>
        </authorList>
    </citation>
    <scope>NUCLEOTIDE SEQUENCE [LARGE SCALE GENOMIC DNA]</scope>
    <source>
        <strain evidence="3">K31</strain>
    </source>
</reference>
<dbReference type="InterPro" id="IPR029058">
    <property type="entry name" value="AB_hydrolase_fold"/>
</dbReference>
<dbReference type="ESTHER" id="causk-b0t1h3">
    <property type="family name" value="Epoxide_hydrolase"/>
</dbReference>
<keyword evidence="1 3" id="KW-0378">Hydrolase</keyword>
<dbReference type="Gene3D" id="3.40.50.1820">
    <property type="entry name" value="alpha/beta hydrolase"/>
    <property type="match status" value="1"/>
</dbReference>
<dbReference type="Pfam" id="PF00561">
    <property type="entry name" value="Abhydrolase_1"/>
    <property type="match status" value="1"/>
</dbReference>
<dbReference type="eggNOG" id="COG2267">
    <property type="taxonomic scope" value="Bacteria"/>
</dbReference>
<dbReference type="AlphaFoldDB" id="B0T1H3"/>
<gene>
    <name evidence="3" type="ordered locus">Caul_1601</name>
</gene>
<dbReference type="STRING" id="366602.Caul_1601"/>
<dbReference type="OrthoDB" id="9804723at2"/>
<accession>B0T1H3</accession>
<dbReference type="PRINTS" id="PR00412">
    <property type="entry name" value="EPOXHYDRLASE"/>
</dbReference>
<name>B0T1H3_CAUSK</name>
<evidence type="ECO:0000256" key="1">
    <source>
        <dbReference type="ARBA" id="ARBA00022801"/>
    </source>
</evidence>
<dbReference type="GO" id="GO:0016787">
    <property type="term" value="F:hydrolase activity"/>
    <property type="evidence" value="ECO:0007669"/>
    <property type="project" value="UniProtKB-KW"/>
</dbReference>
<dbReference type="KEGG" id="cak:Caul_1601"/>
<dbReference type="SUPFAM" id="SSF53474">
    <property type="entry name" value="alpha/beta-Hydrolases"/>
    <property type="match status" value="1"/>
</dbReference>
<dbReference type="PANTHER" id="PTHR43329">
    <property type="entry name" value="EPOXIDE HYDROLASE"/>
    <property type="match status" value="1"/>
</dbReference>
<dbReference type="HOGENOM" id="CLU_020336_7_2_5"/>
<evidence type="ECO:0000313" key="3">
    <source>
        <dbReference type="EMBL" id="ABZ70730.1"/>
    </source>
</evidence>
<feature type="domain" description="AB hydrolase-1" evidence="2">
    <location>
        <begin position="33"/>
        <end position="310"/>
    </location>
</feature>